<proteinExistence type="predicted"/>
<evidence type="ECO:0000256" key="4">
    <source>
        <dbReference type="ARBA" id="ARBA00022691"/>
    </source>
</evidence>
<gene>
    <name evidence="6" type="ORF">BECKTC1821E_GA0114239_100951</name>
</gene>
<organism evidence="6">
    <name type="scientific">Candidatus Kentrum sp. TC</name>
    <dbReference type="NCBI Taxonomy" id="2126339"/>
    <lineage>
        <taxon>Bacteria</taxon>
        <taxon>Pseudomonadati</taxon>
        <taxon>Pseudomonadota</taxon>
        <taxon>Gammaproteobacteria</taxon>
        <taxon>Candidatus Kentrum</taxon>
    </lineage>
</organism>
<evidence type="ECO:0000256" key="3">
    <source>
        <dbReference type="ARBA" id="ARBA00022679"/>
    </source>
</evidence>
<name>A0A450YHN3_9GAMM</name>
<dbReference type="InterPro" id="IPR002052">
    <property type="entry name" value="DNA_methylase_N6_adenine_CS"/>
</dbReference>
<dbReference type="EC" id="2.1.1.72" evidence="1"/>
<dbReference type="GO" id="GO:0009007">
    <property type="term" value="F:site-specific DNA-methyltransferase (adenine-specific) activity"/>
    <property type="evidence" value="ECO:0007669"/>
    <property type="project" value="UniProtKB-EC"/>
</dbReference>
<dbReference type="PANTHER" id="PTHR30481:SF3">
    <property type="entry name" value="DNA ADENINE METHYLASE"/>
    <property type="match status" value="1"/>
</dbReference>
<dbReference type="GO" id="GO:0006298">
    <property type="term" value="P:mismatch repair"/>
    <property type="evidence" value="ECO:0007669"/>
    <property type="project" value="TreeGrafter"/>
</dbReference>
<dbReference type="GO" id="GO:0032259">
    <property type="term" value="P:methylation"/>
    <property type="evidence" value="ECO:0007669"/>
    <property type="project" value="UniProtKB-KW"/>
</dbReference>
<dbReference type="GO" id="GO:0043565">
    <property type="term" value="F:sequence-specific DNA binding"/>
    <property type="evidence" value="ECO:0007669"/>
    <property type="project" value="TreeGrafter"/>
</dbReference>
<evidence type="ECO:0000256" key="2">
    <source>
        <dbReference type="ARBA" id="ARBA00022603"/>
    </source>
</evidence>
<dbReference type="EMBL" id="CAADFT010000009">
    <property type="protein sequence ID" value="VFK41072.1"/>
    <property type="molecule type" value="Genomic_DNA"/>
</dbReference>
<dbReference type="GO" id="GO:0009307">
    <property type="term" value="P:DNA restriction-modification system"/>
    <property type="evidence" value="ECO:0007669"/>
    <property type="project" value="InterPro"/>
</dbReference>
<evidence type="ECO:0000256" key="5">
    <source>
        <dbReference type="ARBA" id="ARBA00047942"/>
    </source>
</evidence>
<dbReference type="AlphaFoldDB" id="A0A450YHN3"/>
<evidence type="ECO:0000313" key="6">
    <source>
        <dbReference type="EMBL" id="VFK41072.1"/>
    </source>
</evidence>
<dbReference type="InterPro" id="IPR029063">
    <property type="entry name" value="SAM-dependent_MTases_sf"/>
</dbReference>
<dbReference type="SUPFAM" id="SSF53335">
    <property type="entry name" value="S-adenosyl-L-methionine-dependent methyltransferases"/>
    <property type="match status" value="1"/>
</dbReference>
<sequence>MKLWVEILERPNQLTNEYESLWIDQHPDKKEYFFRIRNEFNRSHKPCHLLYLLARIVKGSVRYSSEGLFNQSPDNRRSGMRPMAMRENIMRVSRLLAQKTTISTGDFRKVANRAKPRDLVYMDPPYQGTSFTRDHRYLTGISYDDFVDALIEMNEKRISFIISYDGITGNKAHGKYLPKSLSLKHLYIHAGRSSQSTLLGGNDKTIESLYLSSALVDRISREQRAFVSTTGEKQLELAFA</sequence>
<dbReference type="Gene3D" id="3.40.50.150">
    <property type="entry name" value="Vaccinia Virus protein VP39"/>
    <property type="match status" value="1"/>
</dbReference>
<protein>
    <recommendedName>
        <fullName evidence="1">site-specific DNA-methyltransferase (adenine-specific)</fullName>
        <ecNumber evidence="1">2.1.1.72</ecNumber>
    </recommendedName>
</protein>
<accession>A0A450YHN3</accession>
<dbReference type="InterPro" id="IPR012327">
    <property type="entry name" value="MeTrfase_D12"/>
</dbReference>
<dbReference type="PANTHER" id="PTHR30481">
    <property type="entry name" value="DNA ADENINE METHYLASE"/>
    <property type="match status" value="1"/>
</dbReference>
<keyword evidence="2 6" id="KW-0489">Methyltransferase</keyword>
<dbReference type="GO" id="GO:1904047">
    <property type="term" value="F:S-adenosyl-L-methionine binding"/>
    <property type="evidence" value="ECO:0007669"/>
    <property type="project" value="TreeGrafter"/>
</dbReference>
<keyword evidence="4" id="KW-0949">S-adenosyl-L-methionine</keyword>
<comment type="catalytic activity">
    <reaction evidence="5">
        <text>a 2'-deoxyadenosine in DNA + S-adenosyl-L-methionine = an N(6)-methyl-2'-deoxyadenosine in DNA + S-adenosyl-L-homocysteine + H(+)</text>
        <dbReference type="Rhea" id="RHEA:15197"/>
        <dbReference type="Rhea" id="RHEA-COMP:12418"/>
        <dbReference type="Rhea" id="RHEA-COMP:12419"/>
        <dbReference type="ChEBI" id="CHEBI:15378"/>
        <dbReference type="ChEBI" id="CHEBI:57856"/>
        <dbReference type="ChEBI" id="CHEBI:59789"/>
        <dbReference type="ChEBI" id="CHEBI:90615"/>
        <dbReference type="ChEBI" id="CHEBI:90616"/>
        <dbReference type="EC" id="2.1.1.72"/>
    </reaction>
</comment>
<dbReference type="PROSITE" id="PS00092">
    <property type="entry name" value="N6_MTASE"/>
    <property type="match status" value="1"/>
</dbReference>
<evidence type="ECO:0000256" key="1">
    <source>
        <dbReference type="ARBA" id="ARBA00011900"/>
    </source>
</evidence>
<reference evidence="6" key="1">
    <citation type="submission" date="2019-02" db="EMBL/GenBank/DDBJ databases">
        <authorList>
            <person name="Gruber-Vodicka R. H."/>
            <person name="Seah K. B. B."/>
        </authorList>
    </citation>
    <scope>NUCLEOTIDE SEQUENCE</scope>
    <source>
        <strain evidence="6">BECK_BZ125</strain>
    </source>
</reference>
<dbReference type="Pfam" id="PF02086">
    <property type="entry name" value="MethyltransfD12"/>
    <property type="match status" value="1"/>
</dbReference>
<keyword evidence="3" id="KW-0808">Transferase</keyword>